<evidence type="ECO:0000313" key="2">
    <source>
        <dbReference type="EMBL" id="MYN11463.1"/>
    </source>
</evidence>
<evidence type="ECO:0000313" key="3">
    <source>
        <dbReference type="Proteomes" id="UP000450676"/>
    </source>
</evidence>
<evidence type="ECO:0000259" key="1">
    <source>
        <dbReference type="Pfam" id="PF09994"/>
    </source>
</evidence>
<sequence>MKTELTTLVQPGEKAQVDQVCKVDFNSAPDQSKCEVCIQVGFFFDGTNNNRNIAAPALAHSNIARLAAAYPDQPNRGSYDIYIPGVGTAFPEIGETGPSTMGTAFASGCESRVLFALLAVLNALHRAVFSQALFISMAETERLCHELKSRENVDTDKHGAASETNFMHGDFLRTQVVALQKKLAAQKKPVIKECMIDVFGFSRGAAEARVFCNWLDRLLAGGTLSGVPLTIRFLGIFDTVASAGIADGVLRGATNITDGHEGWAAMEYLSVPGSVKNCVHMLAMHELRKNFPLDEIGLNGVMQPKHIQVAYPGAHSDVGGGYAPSELGISVGATTAEGDALKLSQIPLNHMFQYAVAAGVPLSRKLALEGKTGYDPFAVSPVLTKAFNDFLSESGLQKRPLRDWMQVYLNWRWQVRDVYRDCAHVRRASASDAALLTRCNRKLKEDAALLLGSGNVRQAQRHVDSVNNGTRKNMYDQLYAQQAIDIPYFDDEAAKVLDDARRAAPVSQTIASFFDSFVHDSFAGFSKDLLEATGYWRYRKAFKGTTKVLFAATNESTDTAA</sequence>
<reference evidence="2 3" key="1">
    <citation type="submission" date="2019-12" db="EMBL/GenBank/DDBJ databases">
        <title>Novel species isolated from a subtropical stream in China.</title>
        <authorList>
            <person name="Lu H."/>
        </authorList>
    </citation>
    <scope>NUCLEOTIDE SEQUENCE [LARGE SCALE GENOMIC DNA]</scope>
    <source>
        <strain evidence="2 3">FT127W</strain>
    </source>
</reference>
<dbReference type="InterPro" id="IPR018712">
    <property type="entry name" value="Tle1-like_cat"/>
</dbReference>
<dbReference type="Proteomes" id="UP000450676">
    <property type="component" value="Unassembled WGS sequence"/>
</dbReference>
<gene>
    <name evidence="2" type="ORF">GTP77_29580</name>
</gene>
<name>A0A7X4HHP6_9BURK</name>
<comment type="caution">
    <text evidence="2">The sequence shown here is derived from an EMBL/GenBank/DDBJ whole genome shotgun (WGS) entry which is preliminary data.</text>
</comment>
<dbReference type="PANTHER" id="PTHR33840:SF1">
    <property type="entry name" value="TLE1 PHOSPHOLIPASE DOMAIN-CONTAINING PROTEIN"/>
    <property type="match status" value="1"/>
</dbReference>
<keyword evidence="3" id="KW-1185">Reference proteome</keyword>
<feature type="domain" description="T6SS Phospholipase effector Tle1-like catalytic" evidence="1">
    <location>
        <begin position="229"/>
        <end position="353"/>
    </location>
</feature>
<protein>
    <recommendedName>
        <fullName evidence="1">T6SS Phospholipase effector Tle1-like catalytic domain-containing protein</fullName>
    </recommendedName>
</protein>
<dbReference type="EMBL" id="WWCU01000088">
    <property type="protein sequence ID" value="MYN11463.1"/>
    <property type="molecule type" value="Genomic_DNA"/>
</dbReference>
<dbReference type="AlphaFoldDB" id="A0A7X4HHP6"/>
<dbReference type="Pfam" id="PF09994">
    <property type="entry name" value="T6SS_Tle1-like_cat"/>
    <property type="match status" value="1"/>
</dbReference>
<organism evidence="2 3">
    <name type="scientific">Pseudoduganella aquatica</name>
    <dbReference type="NCBI Taxonomy" id="2660641"/>
    <lineage>
        <taxon>Bacteria</taxon>
        <taxon>Pseudomonadati</taxon>
        <taxon>Pseudomonadota</taxon>
        <taxon>Betaproteobacteria</taxon>
        <taxon>Burkholderiales</taxon>
        <taxon>Oxalobacteraceae</taxon>
        <taxon>Telluria group</taxon>
        <taxon>Pseudoduganella</taxon>
    </lineage>
</organism>
<dbReference type="RefSeq" id="WP_161075722.1">
    <property type="nucleotide sequence ID" value="NZ_WWCU01000088.1"/>
</dbReference>
<proteinExistence type="predicted"/>
<accession>A0A7X4HHP6</accession>
<dbReference type="PANTHER" id="PTHR33840">
    <property type="match status" value="1"/>
</dbReference>